<evidence type="ECO:0000256" key="2">
    <source>
        <dbReference type="ARBA" id="ARBA00022448"/>
    </source>
</evidence>
<organism evidence="6 7">
    <name type="scientific">Persicobacter psychrovividus</name>
    <dbReference type="NCBI Taxonomy" id="387638"/>
    <lineage>
        <taxon>Bacteria</taxon>
        <taxon>Pseudomonadati</taxon>
        <taxon>Bacteroidota</taxon>
        <taxon>Cytophagia</taxon>
        <taxon>Cytophagales</taxon>
        <taxon>Persicobacteraceae</taxon>
        <taxon>Persicobacter</taxon>
    </lineage>
</organism>
<dbReference type="PROSITE" id="PS50893">
    <property type="entry name" value="ABC_TRANSPORTER_2"/>
    <property type="match status" value="1"/>
</dbReference>
<dbReference type="PANTHER" id="PTHR42734:SF6">
    <property type="entry name" value="MOLYBDATE IMPORT ATP-BINDING PROTEIN MOLC"/>
    <property type="match status" value="1"/>
</dbReference>
<dbReference type="Pfam" id="PF00005">
    <property type="entry name" value="ABC_tran"/>
    <property type="match status" value="1"/>
</dbReference>
<comment type="similarity">
    <text evidence="1">Belongs to the ABC transporter superfamily.</text>
</comment>
<dbReference type="GO" id="GO:0005524">
    <property type="term" value="F:ATP binding"/>
    <property type="evidence" value="ECO:0007669"/>
    <property type="project" value="UniProtKB-KW"/>
</dbReference>
<dbReference type="Gene3D" id="3.40.50.300">
    <property type="entry name" value="P-loop containing nucleotide triphosphate hydrolases"/>
    <property type="match status" value="1"/>
</dbReference>
<gene>
    <name evidence="6" type="ORF">PEPS_13990</name>
</gene>
<dbReference type="EMBL" id="AP025292">
    <property type="protein sequence ID" value="BDC99118.1"/>
    <property type="molecule type" value="Genomic_DNA"/>
</dbReference>
<sequence>MIELKKVAIGYQKKGGVLTVQENINGCISKGKLVGLLGGNGKGKSTLLRTILGLQPALKGEVLIQGIPLSGISAKAMAKEVAVVLTDKIQTPYMTVRELIESGRSPHTNWWGKMKHEDLLLIEQVIDQLGIDAIQHRPFNELSDGQKQLSLIGRALAQDTGVILLDEPAAHLDVPNKIRIFSLLQQLSRGGKTVLICSHDLDLSLRFCDDLLLLHQEELPVLGMAEELVLNGTFGRYFNQGEVQFNIQSGRFDFQKKFRRQVNIDTVPSPQRRWLVQALHKKEIGISPLPTENEIQWKDSQWHFNSQQFDHLSPLINAIDTYLT</sequence>
<dbReference type="InterPro" id="IPR027417">
    <property type="entry name" value="P-loop_NTPase"/>
</dbReference>
<evidence type="ECO:0000256" key="1">
    <source>
        <dbReference type="ARBA" id="ARBA00005417"/>
    </source>
</evidence>
<keyword evidence="2" id="KW-0813">Transport</keyword>
<protein>
    <submittedName>
        <fullName evidence="6">Iron(III) ABC transporter ATP-binding protein</fullName>
    </submittedName>
</protein>
<dbReference type="Proteomes" id="UP001354989">
    <property type="component" value="Chromosome"/>
</dbReference>
<evidence type="ECO:0000256" key="4">
    <source>
        <dbReference type="ARBA" id="ARBA00022840"/>
    </source>
</evidence>
<evidence type="ECO:0000259" key="5">
    <source>
        <dbReference type="PROSITE" id="PS50893"/>
    </source>
</evidence>
<feature type="domain" description="ABC transporter" evidence="5">
    <location>
        <begin position="2"/>
        <end position="241"/>
    </location>
</feature>
<dbReference type="RefSeq" id="WP_338396596.1">
    <property type="nucleotide sequence ID" value="NZ_AP025292.1"/>
</dbReference>
<keyword evidence="7" id="KW-1185">Reference proteome</keyword>
<dbReference type="PANTHER" id="PTHR42734">
    <property type="entry name" value="METAL TRANSPORT SYSTEM ATP-BINDING PROTEIN TM_0124-RELATED"/>
    <property type="match status" value="1"/>
</dbReference>
<name>A0ABN6L7M8_9BACT</name>
<dbReference type="SMART" id="SM00382">
    <property type="entry name" value="AAA"/>
    <property type="match status" value="1"/>
</dbReference>
<evidence type="ECO:0000256" key="3">
    <source>
        <dbReference type="ARBA" id="ARBA00022741"/>
    </source>
</evidence>
<dbReference type="InterPro" id="IPR003593">
    <property type="entry name" value="AAA+_ATPase"/>
</dbReference>
<dbReference type="SUPFAM" id="SSF52540">
    <property type="entry name" value="P-loop containing nucleoside triphosphate hydrolases"/>
    <property type="match status" value="1"/>
</dbReference>
<dbReference type="InterPro" id="IPR050153">
    <property type="entry name" value="Metal_Ion_Import_ABC"/>
</dbReference>
<accession>A0ABN6L7M8</accession>
<proteinExistence type="inferred from homology"/>
<keyword evidence="3" id="KW-0547">Nucleotide-binding</keyword>
<evidence type="ECO:0000313" key="7">
    <source>
        <dbReference type="Proteomes" id="UP001354989"/>
    </source>
</evidence>
<reference evidence="6 7" key="1">
    <citation type="submission" date="2021-12" db="EMBL/GenBank/DDBJ databases">
        <title>Genome sequencing of bacteria with rrn-lacking chromosome and rrn-plasmid.</title>
        <authorList>
            <person name="Anda M."/>
            <person name="Iwasaki W."/>
        </authorList>
    </citation>
    <scope>NUCLEOTIDE SEQUENCE [LARGE SCALE GENOMIC DNA]</scope>
    <source>
        <strain evidence="6 7">NBRC 101262</strain>
    </source>
</reference>
<dbReference type="InterPro" id="IPR003439">
    <property type="entry name" value="ABC_transporter-like_ATP-bd"/>
</dbReference>
<keyword evidence="4 6" id="KW-0067">ATP-binding</keyword>
<evidence type="ECO:0000313" key="6">
    <source>
        <dbReference type="EMBL" id="BDC99118.1"/>
    </source>
</evidence>